<evidence type="ECO:0000313" key="5">
    <source>
        <dbReference type="Proteomes" id="UP000594800"/>
    </source>
</evidence>
<evidence type="ECO:0000259" key="3">
    <source>
        <dbReference type="PROSITE" id="PS51186"/>
    </source>
</evidence>
<feature type="domain" description="N-acetyltransferase" evidence="3">
    <location>
        <begin position="1"/>
        <end position="147"/>
    </location>
</feature>
<name>A0A7S9LTW0_9RHOB</name>
<protein>
    <submittedName>
        <fullName evidence="4">GNAT family N-acetyltransferase</fullName>
    </submittedName>
</protein>
<dbReference type="PROSITE" id="PS51186">
    <property type="entry name" value="GNAT"/>
    <property type="match status" value="1"/>
</dbReference>
<dbReference type="EMBL" id="CP064942">
    <property type="protein sequence ID" value="QPH54925.1"/>
    <property type="molecule type" value="Genomic_DNA"/>
</dbReference>
<dbReference type="RefSeq" id="WP_196104126.1">
    <property type="nucleotide sequence ID" value="NZ_CP064942.1"/>
</dbReference>
<dbReference type="AlphaFoldDB" id="A0A7S9LTW0"/>
<gene>
    <name evidence="4" type="ORF">I0K15_03925</name>
</gene>
<dbReference type="GO" id="GO:0016747">
    <property type="term" value="F:acyltransferase activity, transferring groups other than amino-acyl groups"/>
    <property type="evidence" value="ECO:0007669"/>
    <property type="project" value="InterPro"/>
</dbReference>
<reference evidence="4 5" key="1">
    <citation type="submission" date="2020-11" db="EMBL/GenBank/DDBJ databases">
        <title>Description of Pontivivens ytuae sp. nov. isolated from deep sea sediment of Mariana Trench.</title>
        <authorList>
            <person name="Wang Z."/>
            <person name="Sun Q.-L."/>
            <person name="Xu X.-D."/>
            <person name="Tang Y.-Z."/>
            <person name="Zhang J."/>
        </authorList>
    </citation>
    <scope>NUCLEOTIDE SEQUENCE [LARGE SCALE GENOMIC DNA]</scope>
    <source>
        <strain evidence="4 5">MT2928</strain>
    </source>
</reference>
<dbReference type="InterPro" id="IPR000182">
    <property type="entry name" value="GNAT_dom"/>
</dbReference>
<keyword evidence="2" id="KW-0012">Acyltransferase</keyword>
<dbReference type="KEGG" id="poz:I0K15_03925"/>
<evidence type="ECO:0000313" key="4">
    <source>
        <dbReference type="EMBL" id="QPH54925.1"/>
    </source>
</evidence>
<evidence type="ECO:0000256" key="1">
    <source>
        <dbReference type="ARBA" id="ARBA00022679"/>
    </source>
</evidence>
<evidence type="ECO:0000256" key="2">
    <source>
        <dbReference type="ARBA" id="ARBA00023315"/>
    </source>
</evidence>
<dbReference type="InterPro" id="IPR050680">
    <property type="entry name" value="YpeA/RimI_acetyltransf"/>
</dbReference>
<dbReference type="Proteomes" id="UP000594800">
    <property type="component" value="Chromosome"/>
</dbReference>
<accession>A0A7S9LTW0</accession>
<keyword evidence="5" id="KW-1185">Reference proteome</keyword>
<dbReference type="InterPro" id="IPR016181">
    <property type="entry name" value="Acyl_CoA_acyltransferase"/>
</dbReference>
<keyword evidence="1 4" id="KW-0808">Transferase</keyword>
<dbReference type="PANTHER" id="PTHR43420:SF47">
    <property type="entry name" value="N-ACETYLTRANSFERASE DOMAIN-CONTAINING PROTEIN"/>
    <property type="match status" value="1"/>
</dbReference>
<dbReference type="PANTHER" id="PTHR43420">
    <property type="entry name" value="ACETYLTRANSFERASE"/>
    <property type="match status" value="1"/>
</dbReference>
<proteinExistence type="predicted"/>
<dbReference type="SUPFAM" id="SSF55729">
    <property type="entry name" value="Acyl-CoA N-acyltransferases (Nat)"/>
    <property type="match status" value="1"/>
</dbReference>
<dbReference type="Pfam" id="PF13508">
    <property type="entry name" value="Acetyltransf_7"/>
    <property type="match status" value="1"/>
</dbReference>
<dbReference type="Gene3D" id="3.40.630.30">
    <property type="match status" value="1"/>
</dbReference>
<organism evidence="4 5">
    <name type="scientific">Pontivivens ytuae</name>
    <dbReference type="NCBI Taxonomy" id="2789856"/>
    <lineage>
        <taxon>Bacteria</taxon>
        <taxon>Pseudomonadati</taxon>
        <taxon>Pseudomonadota</taxon>
        <taxon>Alphaproteobacteria</taxon>
        <taxon>Rhodobacterales</taxon>
        <taxon>Paracoccaceae</taxon>
        <taxon>Pontivivens</taxon>
    </lineage>
</organism>
<dbReference type="CDD" id="cd04301">
    <property type="entry name" value="NAT_SF"/>
    <property type="match status" value="1"/>
</dbReference>
<sequence>MITRQAAPDEADAVASIARASRAHFLPYLPVLHSPEEDRAHFRGRVFSKCEVWVAEGEAGPIGFCAFREGWIDHLYLLPPYVGRSIGTALLNRAKDRHAYLQLWVFQQNSRAIRFYERNGFRKVRETDGASNEEKVPDALYEWHLEP</sequence>